<keyword evidence="2" id="KW-1003">Cell membrane</keyword>
<dbReference type="Pfam" id="PF09822">
    <property type="entry name" value="ABC_transp_aux"/>
    <property type="match status" value="1"/>
</dbReference>
<dbReference type="RefSeq" id="WP_163494673.1">
    <property type="nucleotide sequence ID" value="NZ_CP048711.1"/>
</dbReference>
<feature type="transmembrane region" description="Helical" evidence="7">
    <location>
        <begin position="219"/>
        <end position="237"/>
    </location>
</feature>
<dbReference type="PANTHER" id="PTHR30294">
    <property type="entry name" value="MEMBRANE COMPONENT OF ABC TRANSPORTER YHHJ-RELATED"/>
    <property type="match status" value="1"/>
</dbReference>
<evidence type="ECO:0000256" key="7">
    <source>
        <dbReference type="SAM" id="Phobius"/>
    </source>
</evidence>
<evidence type="ECO:0000256" key="6">
    <source>
        <dbReference type="SAM" id="MobiDB-lite"/>
    </source>
</evidence>
<feature type="domain" description="ABC-2 type transporter transmembrane" evidence="9">
    <location>
        <begin position="60"/>
        <end position="215"/>
    </location>
</feature>
<accession>A0A6C0U7G5</accession>
<dbReference type="InterPro" id="IPR055396">
    <property type="entry name" value="DUF7088"/>
</dbReference>
<protein>
    <submittedName>
        <fullName evidence="11">ABC transporter permease subunit</fullName>
    </submittedName>
</protein>
<feature type="transmembrane region" description="Helical" evidence="7">
    <location>
        <begin position="134"/>
        <end position="157"/>
    </location>
</feature>
<dbReference type="EMBL" id="CP048711">
    <property type="protein sequence ID" value="QIB65434.1"/>
    <property type="molecule type" value="Genomic_DNA"/>
</dbReference>
<dbReference type="KEGG" id="kim:G3T16_08480"/>
<feature type="transmembrane region" description="Helical" evidence="7">
    <location>
        <begin position="59"/>
        <end position="76"/>
    </location>
</feature>
<reference evidence="11 12" key="1">
    <citation type="submission" date="2020-02" db="EMBL/GenBank/DDBJ databases">
        <title>Genome sequencing for Kineobactrum sp. M2.</title>
        <authorList>
            <person name="Park S.-J."/>
        </authorList>
    </citation>
    <scope>NUCLEOTIDE SEQUENCE [LARGE SCALE GENOMIC DNA]</scope>
    <source>
        <strain evidence="11 12">M2</strain>
    </source>
</reference>
<feature type="domain" description="ABC-type uncharacterised transport system" evidence="8">
    <location>
        <begin position="594"/>
        <end position="854"/>
    </location>
</feature>
<dbReference type="InterPro" id="IPR019196">
    <property type="entry name" value="ABC_transp_unknown"/>
</dbReference>
<evidence type="ECO:0000259" key="8">
    <source>
        <dbReference type="Pfam" id="PF09822"/>
    </source>
</evidence>
<feature type="transmembrane region" description="Helical" evidence="7">
    <location>
        <begin position="105"/>
        <end position="128"/>
    </location>
</feature>
<dbReference type="InterPro" id="IPR051449">
    <property type="entry name" value="ABC-2_transporter_component"/>
</dbReference>
<keyword evidence="3 7" id="KW-0812">Transmembrane</keyword>
<evidence type="ECO:0000256" key="5">
    <source>
        <dbReference type="ARBA" id="ARBA00023136"/>
    </source>
</evidence>
<dbReference type="PANTHER" id="PTHR30294:SF29">
    <property type="entry name" value="MULTIDRUG ABC TRANSPORTER PERMEASE YBHS-RELATED"/>
    <property type="match status" value="1"/>
</dbReference>
<comment type="subcellular location">
    <subcellularLocation>
        <location evidence="1">Cell membrane</location>
        <topology evidence="1">Multi-pass membrane protein</topology>
    </subcellularLocation>
</comment>
<dbReference type="GO" id="GO:0140359">
    <property type="term" value="F:ABC-type transporter activity"/>
    <property type="evidence" value="ECO:0007669"/>
    <property type="project" value="InterPro"/>
</dbReference>
<organism evidence="11 12">
    <name type="scientific">Kineobactrum salinum</name>
    <dbReference type="NCBI Taxonomy" id="2708301"/>
    <lineage>
        <taxon>Bacteria</taxon>
        <taxon>Pseudomonadati</taxon>
        <taxon>Pseudomonadota</taxon>
        <taxon>Gammaproteobacteria</taxon>
        <taxon>Cellvibrionales</taxon>
        <taxon>Halieaceae</taxon>
        <taxon>Kineobactrum</taxon>
    </lineage>
</organism>
<dbReference type="Pfam" id="PF23357">
    <property type="entry name" value="DUF7088"/>
    <property type="match status" value="2"/>
</dbReference>
<name>A0A6C0U7G5_9GAMM</name>
<evidence type="ECO:0000313" key="11">
    <source>
        <dbReference type="EMBL" id="QIB65434.1"/>
    </source>
</evidence>
<dbReference type="Pfam" id="PF12698">
    <property type="entry name" value="ABC2_membrane_3"/>
    <property type="match status" value="1"/>
</dbReference>
<evidence type="ECO:0000256" key="1">
    <source>
        <dbReference type="ARBA" id="ARBA00004651"/>
    </source>
</evidence>
<evidence type="ECO:0000256" key="4">
    <source>
        <dbReference type="ARBA" id="ARBA00022989"/>
    </source>
</evidence>
<evidence type="ECO:0000259" key="9">
    <source>
        <dbReference type="Pfam" id="PF12698"/>
    </source>
</evidence>
<keyword evidence="5 7" id="KW-0472">Membrane</keyword>
<dbReference type="InterPro" id="IPR013525">
    <property type="entry name" value="ABC2_TM"/>
</dbReference>
<feature type="transmembrane region" description="Helical" evidence="7">
    <location>
        <begin position="164"/>
        <end position="185"/>
    </location>
</feature>
<feature type="transmembrane region" description="Helical" evidence="7">
    <location>
        <begin position="258"/>
        <end position="278"/>
    </location>
</feature>
<gene>
    <name evidence="11" type="ORF">G3T16_08480</name>
</gene>
<dbReference type="GO" id="GO:0005886">
    <property type="term" value="C:plasma membrane"/>
    <property type="evidence" value="ECO:0007669"/>
    <property type="project" value="UniProtKB-SubCell"/>
</dbReference>
<feature type="transmembrane region" description="Helical" evidence="7">
    <location>
        <begin position="910"/>
        <end position="929"/>
    </location>
</feature>
<feature type="domain" description="DUF7088" evidence="10">
    <location>
        <begin position="285"/>
        <end position="388"/>
    </location>
</feature>
<keyword evidence="12" id="KW-1185">Reference proteome</keyword>
<dbReference type="AlphaFoldDB" id="A0A6C0U7G5"/>
<proteinExistence type="predicted"/>
<keyword evidence="4 7" id="KW-1133">Transmembrane helix</keyword>
<feature type="region of interest" description="Disordered" evidence="6">
    <location>
        <begin position="812"/>
        <end position="832"/>
    </location>
</feature>
<evidence type="ECO:0000256" key="2">
    <source>
        <dbReference type="ARBA" id="ARBA00022475"/>
    </source>
</evidence>
<evidence type="ECO:0000256" key="3">
    <source>
        <dbReference type="ARBA" id="ARBA00022692"/>
    </source>
</evidence>
<evidence type="ECO:0000313" key="12">
    <source>
        <dbReference type="Proteomes" id="UP000477680"/>
    </source>
</evidence>
<dbReference type="Proteomes" id="UP000477680">
    <property type="component" value="Chromosome"/>
</dbReference>
<sequence>MSTDSCSRRVAQKELRLFFGSPVAWLFLVVFAAVTLFLFFWVESWFARNIADVRPLFEWMPLLLILLSAALTMRMWSEERRSGTLEHVLTQPVGLWRFVLGKFRACFTLLLLALVTTLPLPVTVALMADLDWGPVAAGYLATALLGGAYLSIGLFVSARTDNPIVSLIGTVALCGLLYLLGSGLLTDFFTDRVAELLRLLGSGSRFQSITRGVLDLRDLVYYLSLIGAFLTLNVYTLERERWAREASTPRHRRWRLGVGLLLANLLLLNVWLQALPGLRLDVTEGRLYSISPPTREFLSRLEEPLLIRGYFSAKTHPLLAPLVPQLRDLIEEYAVAGGQRVRVEFIDPARHPALEQEAIERYNMNTTPLQVADRYQSSLVNAWFHVLVSYGDEFVTLGFTDLIDVRSNGQREAEVRLRNPEFDLTRAIRDVQQSYRLGGNLFQALDEPVELVAYVSQETMLPQLLRDYKQAITEQLQARVAQSGGKFSFRFRDPEAGDGELARELEQEWGFRPMIAALGDERQFYFYLTLSDQRQVVQLPTDNFDPGDFGAMLDAGLKRFARGLTRTVALAAPQVNEQMARFHMGAPTFVNLEQAITRDYSIRMEQLEDGQVDPDADILVVAAPQDLNQAALFAIDQFLMRGGTVVIASSPYSVELSGGEMRLLDYDSGLGDWLASHGLSIGASLVLDPQSAAFPAPVRRQVGDYEFRDVQMIDYPYFIDLRAPGLNPDHPVTASLPQLTMGWASPIEVEPSDGLRAVTLLRSSDRAWLSTGRDIMPQGDGAGRTTFLPEGDQGSQRLGVLLEGRFRSWFAGRKPPDQVQENRPGPRGVLEHSPGSARLLLFASNDFMDDQMLNAMVAAAGSQYLGPLELLSNTLEWALQDESLLQIRSRAHFNRTLPPMDRPAQQAIEAINYGLAITWLLLLALGFSLRKLARKRYYRKALAL</sequence>
<feature type="domain" description="DUF7088" evidence="10">
    <location>
        <begin position="440"/>
        <end position="519"/>
    </location>
</feature>
<feature type="transmembrane region" description="Helical" evidence="7">
    <location>
        <begin position="17"/>
        <end position="39"/>
    </location>
</feature>
<evidence type="ECO:0000259" key="10">
    <source>
        <dbReference type="Pfam" id="PF23357"/>
    </source>
</evidence>